<dbReference type="NCBIfam" id="NF006771">
    <property type="entry name" value="PRK09290.1-5"/>
    <property type="match status" value="1"/>
</dbReference>
<dbReference type="SUPFAM" id="SSF53187">
    <property type="entry name" value="Zn-dependent exopeptidases"/>
    <property type="match status" value="1"/>
</dbReference>
<dbReference type="InterPro" id="IPR010158">
    <property type="entry name" value="Amidase_Cbmase"/>
</dbReference>
<feature type="binding site" evidence="7">
    <location>
        <position position="125"/>
    </location>
    <ligand>
        <name>Zn(2+)</name>
        <dbReference type="ChEBI" id="CHEBI:29105"/>
        <label>2</label>
    </ligand>
</feature>
<dbReference type="Proteomes" id="UP000625210">
    <property type="component" value="Unassembled WGS sequence"/>
</dbReference>
<protein>
    <submittedName>
        <fullName evidence="9">Zn-dependent hydrolase</fullName>
    </submittedName>
</protein>
<dbReference type="SUPFAM" id="SSF55031">
    <property type="entry name" value="Bacterial exopeptidase dimerisation domain"/>
    <property type="match status" value="1"/>
</dbReference>
<feature type="binding site" evidence="7">
    <location>
        <position position="79"/>
    </location>
    <ligand>
        <name>Zn(2+)</name>
        <dbReference type="ChEBI" id="CHEBI:29105"/>
        <label>1</label>
    </ligand>
</feature>
<comment type="cofactor">
    <cofactor evidence="7">
        <name>Zn(2+)</name>
        <dbReference type="ChEBI" id="CHEBI:29105"/>
    </cofactor>
    <text evidence="7">Binds 2 Zn(2+) ions per subunit.</text>
</comment>
<dbReference type="InterPro" id="IPR036264">
    <property type="entry name" value="Bact_exopeptidase_dim_dom"/>
</dbReference>
<evidence type="ECO:0000313" key="10">
    <source>
        <dbReference type="Proteomes" id="UP000625210"/>
    </source>
</evidence>
<dbReference type="GO" id="GO:0046872">
    <property type="term" value="F:metal ion binding"/>
    <property type="evidence" value="ECO:0007669"/>
    <property type="project" value="UniProtKB-KW"/>
</dbReference>
<evidence type="ECO:0000256" key="3">
    <source>
        <dbReference type="ARBA" id="ARBA00011738"/>
    </source>
</evidence>
<dbReference type="InterPro" id="IPR011650">
    <property type="entry name" value="Peptidase_M20_dimer"/>
</dbReference>
<dbReference type="EMBL" id="BMHQ01000006">
    <property type="protein sequence ID" value="GGE18457.1"/>
    <property type="molecule type" value="Genomic_DNA"/>
</dbReference>
<evidence type="ECO:0000256" key="5">
    <source>
        <dbReference type="ARBA" id="ARBA00022801"/>
    </source>
</evidence>
<comment type="cofactor">
    <cofactor evidence="1">
        <name>Mn(2+)</name>
        <dbReference type="ChEBI" id="CHEBI:29035"/>
    </cofactor>
</comment>
<name>A0A8J2YDM8_9BACL</name>
<sequence length="410" mass="44240">MVNQERLWKRLMALSSIGKQESGGVTRLSFTEEERAAKDMVASFMEEAGMAVYEDAVGNLIGRKEGKKPEAPVVLTGSHLDSVYNGGNFDGPLGVISGVEAVQRMQEQGIETEHSIEVIAFTDEEGARFSFGMIGSRGLTGTLTEKDLENKDKQGITVAEAMKKAGLDPHAIQRAARAKGSVKAYVELHIEQGKVLEKQNLPVGIVTGIAGPLWMKFAIEGEAGHAGSTPMTIRRDALAAAAQIMQVIEAETSKTGSTVGTVGQLQLFPGGINIIPGRVEFSLDLRDISETLRDRVERNILQQARQLCEERGVTLHLETLQRIAPAPCSELVQNAAKEACRELGLEIFTLPSGAGHDGMQLKDICPIGMIFVRSKDGISHNPAEWSSPEDCANGANLLFCTLLNLAHRAE</sequence>
<proteinExistence type="inferred from homology"/>
<keyword evidence="5 9" id="KW-0378">Hydrolase</keyword>
<evidence type="ECO:0000256" key="7">
    <source>
        <dbReference type="PIRSR" id="PIRSR001235-1"/>
    </source>
</evidence>
<feature type="binding site" evidence="7">
    <location>
        <position position="90"/>
    </location>
    <ligand>
        <name>Zn(2+)</name>
        <dbReference type="ChEBI" id="CHEBI:29105"/>
        <label>2</label>
    </ligand>
</feature>
<keyword evidence="10" id="KW-1185">Reference proteome</keyword>
<reference evidence="9" key="1">
    <citation type="journal article" date="2014" name="Int. J. Syst. Evol. Microbiol.">
        <title>Complete genome sequence of Corynebacterium casei LMG S-19264T (=DSM 44701T), isolated from a smear-ripened cheese.</title>
        <authorList>
            <consortium name="US DOE Joint Genome Institute (JGI-PGF)"/>
            <person name="Walter F."/>
            <person name="Albersmeier A."/>
            <person name="Kalinowski J."/>
            <person name="Ruckert C."/>
        </authorList>
    </citation>
    <scope>NUCLEOTIDE SEQUENCE</scope>
    <source>
        <strain evidence="9">CGMCC 1.15179</strain>
    </source>
</reference>
<organism evidence="9 10">
    <name type="scientific">Marinithermofilum abyssi</name>
    <dbReference type="NCBI Taxonomy" id="1571185"/>
    <lineage>
        <taxon>Bacteria</taxon>
        <taxon>Bacillati</taxon>
        <taxon>Bacillota</taxon>
        <taxon>Bacilli</taxon>
        <taxon>Bacillales</taxon>
        <taxon>Thermoactinomycetaceae</taxon>
        <taxon>Marinithermofilum</taxon>
    </lineage>
</organism>
<dbReference type="PIRSF" id="PIRSF001235">
    <property type="entry name" value="Amidase_carbamoylase"/>
    <property type="match status" value="1"/>
</dbReference>
<dbReference type="PANTHER" id="PTHR32494:SF19">
    <property type="entry name" value="ALLANTOATE DEIMINASE-RELATED"/>
    <property type="match status" value="1"/>
</dbReference>
<dbReference type="Gene3D" id="3.40.630.10">
    <property type="entry name" value="Zn peptidases"/>
    <property type="match status" value="1"/>
</dbReference>
<keyword evidence="6" id="KW-0464">Manganese</keyword>
<dbReference type="PANTHER" id="PTHR32494">
    <property type="entry name" value="ALLANTOATE DEIMINASE-RELATED"/>
    <property type="match status" value="1"/>
</dbReference>
<comment type="caution">
    <text evidence="9">The sequence shown here is derived from an EMBL/GenBank/DDBJ whole genome shotgun (WGS) entry which is preliminary data.</text>
</comment>
<dbReference type="NCBIfam" id="TIGR01879">
    <property type="entry name" value="hydantase"/>
    <property type="match status" value="1"/>
</dbReference>
<accession>A0A8J2YDM8</accession>
<gene>
    <name evidence="9" type="ORF">GCM10011571_20410</name>
</gene>
<dbReference type="Pfam" id="PF07687">
    <property type="entry name" value="M20_dimer"/>
    <property type="match status" value="1"/>
</dbReference>
<dbReference type="AlphaFoldDB" id="A0A8J2YDM8"/>
<dbReference type="Pfam" id="PF01546">
    <property type="entry name" value="Peptidase_M20"/>
    <property type="match status" value="1"/>
</dbReference>
<evidence type="ECO:0000259" key="8">
    <source>
        <dbReference type="Pfam" id="PF07687"/>
    </source>
</evidence>
<keyword evidence="7" id="KW-0862">Zinc</keyword>
<comment type="subunit">
    <text evidence="3">Homodimer.</text>
</comment>
<feature type="binding site" evidence="7">
    <location>
        <position position="189"/>
    </location>
    <ligand>
        <name>Zn(2+)</name>
        <dbReference type="ChEBI" id="CHEBI:29105"/>
        <label>1</label>
    </ligand>
</feature>
<feature type="binding site" evidence="7">
    <location>
        <position position="90"/>
    </location>
    <ligand>
        <name>Zn(2+)</name>
        <dbReference type="ChEBI" id="CHEBI:29105"/>
        <label>1</label>
    </ligand>
</feature>
<evidence type="ECO:0000256" key="1">
    <source>
        <dbReference type="ARBA" id="ARBA00001936"/>
    </source>
</evidence>
<evidence type="ECO:0000256" key="4">
    <source>
        <dbReference type="ARBA" id="ARBA00022723"/>
    </source>
</evidence>
<keyword evidence="4 7" id="KW-0479">Metal-binding</keyword>
<dbReference type="InterPro" id="IPR002933">
    <property type="entry name" value="Peptidase_M20"/>
</dbReference>
<reference evidence="9" key="2">
    <citation type="submission" date="2020-09" db="EMBL/GenBank/DDBJ databases">
        <authorList>
            <person name="Sun Q."/>
            <person name="Zhou Y."/>
        </authorList>
    </citation>
    <scope>NUCLEOTIDE SEQUENCE</scope>
    <source>
        <strain evidence="9">CGMCC 1.15179</strain>
    </source>
</reference>
<feature type="domain" description="Peptidase M20 dimerisation" evidence="8">
    <location>
        <begin position="209"/>
        <end position="309"/>
    </location>
</feature>
<feature type="binding site" evidence="7">
    <location>
        <position position="380"/>
    </location>
    <ligand>
        <name>Zn(2+)</name>
        <dbReference type="ChEBI" id="CHEBI:29105"/>
        <label>2</label>
    </ligand>
</feature>
<dbReference type="RefSeq" id="WP_188647783.1">
    <property type="nucleotide sequence ID" value="NZ_BMHQ01000006.1"/>
</dbReference>
<dbReference type="CDD" id="cd03884">
    <property type="entry name" value="M20_bAS"/>
    <property type="match status" value="1"/>
</dbReference>
<dbReference type="Gene3D" id="3.30.70.360">
    <property type="match status" value="1"/>
</dbReference>
<dbReference type="GO" id="GO:0016813">
    <property type="term" value="F:hydrolase activity, acting on carbon-nitrogen (but not peptide) bonds, in linear amidines"/>
    <property type="evidence" value="ECO:0007669"/>
    <property type="project" value="InterPro"/>
</dbReference>
<comment type="similarity">
    <text evidence="2">Belongs to the peptidase M20 family.</text>
</comment>
<evidence type="ECO:0000313" key="9">
    <source>
        <dbReference type="EMBL" id="GGE18457.1"/>
    </source>
</evidence>
<evidence type="ECO:0000256" key="2">
    <source>
        <dbReference type="ARBA" id="ARBA00006153"/>
    </source>
</evidence>
<evidence type="ECO:0000256" key="6">
    <source>
        <dbReference type="ARBA" id="ARBA00023211"/>
    </source>
</evidence>